<evidence type="ECO:0000313" key="1">
    <source>
        <dbReference type="EMBL" id="AIQ60483.1"/>
    </source>
</evidence>
<dbReference type="InterPro" id="IPR036388">
    <property type="entry name" value="WH-like_DNA-bd_sf"/>
</dbReference>
<dbReference type="Gene3D" id="1.10.10.10">
    <property type="entry name" value="Winged helix-like DNA-binding domain superfamily/Winged helix DNA-binding domain"/>
    <property type="match status" value="1"/>
</dbReference>
<dbReference type="Proteomes" id="UP000029518">
    <property type="component" value="Chromosome"/>
</dbReference>
<keyword evidence="2" id="KW-1185">Reference proteome</keyword>
<proteinExistence type="predicted"/>
<reference evidence="1" key="1">
    <citation type="submission" date="2014-08" db="EMBL/GenBank/DDBJ databases">
        <title>Comparative genomics of the Paenibacillus odorifer group.</title>
        <authorList>
            <person name="den Bakker H.C."/>
            <person name="Tsai Y.-C.Y.-C."/>
            <person name="Martin N."/>
            <person name="Korlach J."/>
            <person name="Wiedmann M."/>
        </authorList>
    </citation>
    <scope>NUCLEOTIDE SEQUENCE [LARGE SCALE GENOMIC DNA]</scope>
    <source>
        <strain evidence="1">DSM 13188</strain>
    </source>
</reference>
<dbReference type="EMBL" id="CP009285">
    <property type="protein sequence ID" value="AIQ60483.1"/>
    <property type="molecule type" value="Genomic_DNA"/>
</dbReference>
<sequence>MDGSKSLIYQILKTIEEGKEPVLENLEGITIGGYHSALEQIVENKLANNISFSLSGKGKKAVRVANTSGSKLTAQGVNYIHIQDSRSY</sequence>
<dbReference type="HOGENOM" id="CLU_2466084_0_0_9"/>
<protein>
    <submittedName>
        <fullName evidence="1">Uncharacterized protein</fullName>
    </submittedName>
</protein>
<gene>
    <name evidence="1" type="ORF">PBOR_28715</name>
</gene>
<dbReference type="AlphaFoldDB" id="A0A089LMV0"/>
<organism evidence="1 2">
    <name type="scientific">Paenibacillus borealis</name>
    <dbReference type="NCBI Taxonomy" id="160799"/>
    <lineage>
        <taxon>Bacteria</taxon>
        <taxon>Bacillati</taxon>
        <taxon>Bacillota</taxon>
        <taxon>Bacilli</taxon>
        <taxon>Bacillales</taxon>
        <taxon>Paenibacillaceae</taxon>
        <taxon>Paenibacillus</taxon>
    </lineage>
</organism>
<dbReference type="KEGG" id="pbd:PBOR_28715"/>
<evidence type="ECO:0000313" key="2">
    <source>
        <dbReference type="Proteomes" id="UP000029518"/>
    </source>
</evidence>
<dbReference type="RefSeq" id="WP_042217076.1">
    <property type="nucleotide sequence ID" value="NZ_CP009285.1"/>
</dbReference>
<accession>A0A089LMV0</accession>
<dbReference type="OrthoDB" id="2629623at2"/>
<name>A0A089LMV0_PAEBO</name>